<dbReference type="EMBL" id="BGPR01047254">
    <property type="protein sequence ID" value="GBO24271.1"/>
    <property type="molecule type" value="Genomic_DNA"/>
</dbReference>
<dbReference type="AlphaFoldDB" id="A0A4Y2VI26"/>
<dbReference type="Proteomes" id="UP000499080">
    <property type="component" value="Unassembled WGS sequence"/>
</dbReference>
<organism evidence="2 3">
    <name type="scientific">Araneus ventricosus</name>
    <name type="common">Orbweaver spider</name>
    <name type="synonym">Epeira ventricosa</name>
    <dbReference type="NCBI Taxonomy" id="182803"/>
    <lineage>
        <taxon>Eukaryota</taxon>
        <taxon>Metazoa</taxon>
        <taxon>Ecdysozoa</taxon>
        <taxon>Arthropoda</taxon>
        <taxon>Chelicerata</taxon>
        <taxon>Arachnida</taxon>
        <taxon>Araneae</taxon>
        <taxon>Araneomorphae</taxon>
        <taxon>Entelegynae</taxon>
        <taxon>Araneoidea</taxon>
        <taxon>Araneidae</taxon>
        <taxon>Araneus</taxon>
    </lineage>
</organism>
<reference evidence="2 3" key="1">
    <citation type="journal article" date="2019" name="Sci. Rep.">
        <title>Orb-weaving spider Araneus ventricosus genome elucidates the spidroin gene catalogue.</title>
        <authorList>
            <person name="Kono N."/>
            <person name="Nakamura H."/>
            <person name="Ohtoshi R."/>
            <person name="Moran D.A.P."/>
            <person name="Shinohara A."/>
            <person name="Yoshida Y."/>
            <person name="Fujiwara M."/>
            <person name="Mori M."/>
            <person name="Tomita M."/>
            <person name="Arakawa K."/>
        </authorList>
    </citation>
    <scope>NUCLEOTIDE SEQUENCE [LARGE SCALE GENOMIC DNA]</scope>
</reference>
<protein>
    <submittedName>
        <fullName evidence="2">Uncharacterized protein</fullName>
    </submittedName>
</protein>
<proteinExistence type="predicted"/>
<gene>
    <name evidence="2" type="ORF">AVEN_175360_1</name>
</gene>
<name>A0A4Y2VI26_ARAVE</name>
<feature type="region of interest" description="Disordered" evidence="1">
    <location>
        <begin position="55"/>
        <end position="89"/>
    </location>
</feature>
<keyword evidence="3" id="KW-1185">Reference proteome</keyword>
<sequence>MAPNTTGNKGEAANGSESFQLSRLPGANQDAYRHAVLRPGTIVMTLGGGLTVGQADVTSKSPDSIARASPPITNLPISSSPSVSPVSEESLASPDFTDFKLVLNKKRLKDSPTKTNNSIAKAEKISKFYTSSRCEVLNTVPTKDNLCAHQSALKPFETKKPTSVDTQLLPMAVLPPLEKKQFCNLGNLMRMPR</sequence>
<evidence type="ECO:0000313" key="2">
    <source>
        <dbReference type="EMBL" id="GBO24271.1"/>
    </source>
</evidence>
<feature type="compositionally biased region" description="Low complexity" evidence="1">
    <location>
        <begin position="78"/>
        <end position="89"/>
    </location>
</feature>
<evidence type="ECO:0000256" key="1">
    <source>
        <dbReference type="SAM" id="MobiDB-lite"/>
    </source>
</evidence>
<accession>A0A4Y2VI26</accession>
<comment type="caution">
    <text evidence="2">The sequence shown here is derived from an EMBL/GenBank/DDBJ whole genome shotgun (WGS) entry which is preliminary data.</text>
</comment>
<evidence type="ECO:0000313" key="3">
    <source>
        <dbReference type="Proteomes" id="UP000499080"/>
    </source>
</evidence>